<evidence type="ECO:0000313" key="2">
    <source>
        <dbReference type="EMBL" id="SET29783.1"/>
    </source>
</evidence>
<sequence length="97" mass="10595">MPGTDFIVSAPMIVPALCVGMHPLTLCVSLRRPQDLRLSWDAERPGRHSLALRGNDQHYLPPQPPFLSPSTPQSPEKPPKSAQTLALPKAGAHRKLC</sequence>
<dbReference type="EMBL" id="FOHW01000010">
    <property type="protein sequence ID" value="SET29783.1"/>
    <property type="molecule type" value="Genomic_DNA"/>
</dbReference>
<proteinExistence type="predicted"/>
<organism evidence="2 3">
    <name type="scientific">Pseudomonas graminis</name>
    <dbReference type="NCBI Taxonomy" id="158627"/>
    <lineage>
        <taxon>Bacteria</taxon>
        <taxon>Pseudomonadati</taxon>
        <taxon>Pseudomonadota</taxon>
        <taxon>Gammaproteobacteria</taxon>
        <taxon>Pseudomonadales</taxon>
        <taxon>Pseudomonadaceae</taxon>
        <taxon>Pseudomonas</taxon>
    </lineage>
</organism>
<name>A0A1I0DBV7_9PSED</name>
<dbReference type="AlphaFoldDB" id="A0A1I0DBV7"/>
<accession>A0A1I0DBV7</accession>
<feature type="region of interest" description="Disordered" evidence="1">
    <location>
        <begin position="52"/>
        <end position="97"/>
    </location>
</feature>
<protein>
    <submittedName>
        <fullName evidence="2">Uncharacterized protein</fullName>
    </submittedName>
</protein>
<evidence type="ECO:0000313" key="3">
    <source>
        <dbReference type="Proteomes" id="UP000182332"/>
    </source>
</evidence>
<gene>
    <name evidence="2" type="ORF">SAMN05216197_11021</name>
</gene>
<evidence type="ECO:0000256" key="1">
    <source>
        <dbReference type="SAM" id="MobiDB-lite"/>
    </source>
</evidence>
<dbReference type="Proteomes" id="UP000182332">
    <property type="component" value="Unassembled WGS sequence"/>
</dbReference>
<reference evidence="2 3" key="1">
    <citation type="submission" date="2016-10" db="EMBL/GenBank/DDBJ databases">
        <authorList>
            <person name="de Groot N.N."/>
        </authorList>
    </citation>
    <scope>NUCLEOTIDE SEQUENCE [LARGE SCALE GENOMIC DNA]</scope>
    <source>
        <strain evidence="2 3">DSM 11363</strain>
    </source>
</reference>